<proteinExistence type="predicted"/>
<name>A0A6J5M4G6_9CAUD</name>
<reference evidence="1" key="1">
    <citation type="submission" date="2020-04" db="EMBL/GenBank/DDBJ databases">
        <authorList>
            <person name="Chiriac C."/>
            <person name="Salcher M."/>
            <person name="Ghai R."/>
            <person name="Kavagutti S V."/>
        </authorList>
    </citation>
    <scope>NUCLEOTIDE SEQUENCE</scope>
</reference>
<accession>A0A6J5M4G6</accession>
<evidence type="ECO:0000313" key="1">
    <source>
        <dbReference type="EMBL" id="CAB4138769.1"/>
    </source>
</evidence>
<organism evidence="1">
    <name type="scientific">uncultured Caudovirales phage</name>
    <dbReference type="NCBI Taxonomy" id="2100421"/>
    <lineage>
        <taxon>Viruses</taxon>
        <taxon>Duplodnaviria</taxon>
        <taxon>Heunggongvirae</taxon>
        <taxon>Uroviricota</taxon>
        <taxon>Caudoviricetes</taxon>
        <taxon>Peduoviridae</taxon>
        <taxon>Maltschvirus</taxon>
        <taxon>Maltschvirus maltsch</taxon>
    </lineage>
</organism>
<gene>
    <name evidence="1" type="ORF">UFOVP344_41</name>
</gene>
<sequence length="54" mass="5811">MTICPHCVAGAALGASASYPIIKHYRPHWIRLPDLGLALRLSIVATALWAAPVF</sequence>
<dbReference type="EMBL" id="LR796349">
    <property type="protein sequence ID" value="CAB4138769.1"/>
    <property type="molecule type" value="Genomic_DNA"/>
</dbReference>
<protein>
    <submittedName>
        <fullName evidence="1">Uncharacterized protein</fullName>
    </submittedName>
</protein>